<dbReference type="InterPro" id="IPR052535">
    <property type="entry name" value="Bacilysin_H2HPP_isomerase"/>
</dbReference>
<dbReference type="CDD" id="cd02238">
    <property type="entry name" value="cupin_KdgF"/>
    <property type="match status" value="1"/>
</dbReference>
<evidence type="ECO:0000313" key="3">
    <source>
        <dbReference type="Proteomes" id="UP001317705"/>
    </source>
</evidence>
<dbReference type="InterPro" id="IPR011051">
    <property type="entry name" value="RmlC_Cupin_sf"/>
</dbReference>
<sequence>MFCFHEKLVETDLGNGVRLKSLGAGANMNVLHWDMADRSTVPSHHHPQEQFGYVIRGGFEMTIGTETATLTAGDCYFIPADVPHCFTAIGATEAIDVFSPVRHGLPGEKAE</sequence>
<evidence type="ECO:0000259" key="1">
    <source>
        <dbReference type="Pfam" id="PF07883"/>
    </source>
</evidence>
<dbReference type="EMBL" id="AP027151">
    <property type="protein sequence ID" value="BDV42185.1"/>
    <property type="molecule type" value="Genomic_DNA"/>
</dbReference>
<accession>A0ABM8EID6</accession>
<dbReference type="InterPro" id="IPR014710">
    <property type="entry name" value="RmlC-like_jellyroll"/>
</dbReference>
<dbReference type="Gene3D" id="2.60.120.10">
    <property type="entry name" value="Jelly Rolls"/>
    <property type="match status" value="1"/>
</dbReference>
<dbReference type="RefSeq" id="WP_282002481.1">
    <property type="nucleotide sequence ID" value="NZ_AP027151.1"/>
</dbReference>
<proteinExistence type="predicted"/>
<gene>
    <name evidence="2" type="ORF">GURASL_11080</name>
</gene>
<evidence type="ECO:0000313" key="2">
    <source>
        <dbReference type="EMBL" id="BDV42185.1"/>
    </source>
</evidence>
<dbReference type="SUPFAM" id="SSF51182">
    <property type="entry name" value="RmlC-like cupins"/>
    <property type="match status" value="1"/>
</dbReference>
<dbReference type="PANTHER" id="PTHR40112:SF1">
    <property type="entry name" value="H2HPP ISOMERASE"/>
    <property type="match status" value="1"/>
</dbReference>
<dbReference type="PANTHER" id="PTHR40112">
    <property type="entry name" value="H2HPP ISOMERASE"/>
    <property type="match status" value="1"/>
</dbReference>
<keyword evidence="3" id="KW-1185">Reference proteome</keyword>
<feature type="domain" description="Cupin type-2" evidence="1">
    <location>
        <begin position="34"/>
        <end position="95"/>
    </location>
</feature>
<dbReference type="InterPro" id="IPR013096">
    <property type="entry name" value="Cupin_2"/>
</dbReference>
<protein>
    <recommendedName>
        <fullName evidence="1">Cupin type-2 domain-containing protein</fullName>
    </recommendedName>
</protein>
<reference evidence="2 3" key="1">
    <citation type="submission" date="2022-12" db="EMBL/GenBank/DDBJ databases">
        <title>Polyphasic characterization of Geotalea uranireducens NIT-SL11 newly isolated from a complex of sewage sludge and microbially reduced graphene oxide.</title>
        <authorList>
            <person name="Xie L."/>
            <person name="Yoshida N."/>
            <person name="Meng L."/>
        </authorList>
    </citation>
    <scope>NUCLEOTIDE SEQUENCE [LARGE SCALE GENOMIC DNA]</scope>
    <source>
        <strain evidence="2 3">NIT-SL11</strain>
    </source>
</reference>
<name>A0ABM8EID6_9BACT</name>
<dbReference type="Proteomes" id="UP001317705">
    <property type="component" value="Chromosome"/>
</dbReference>
<dbReference type="Pfam" id="PF07883">
    <property type="entry name" value="Cupin_2"/>
    <property type="match status" value="1"/>
</dbReference>
<organism evidence="2 3">
    <name type="scientific">Geotalea uraniireducens</name>
    <dbReference type="NCBI Taxonomy" id="351604"/>
    <lineage>
        <taxon>Bacteria</taxon>
        <taxon>Pseudomonadati</taxon>
        <taxon>Thermodesulfobacteriota</taxon>
        <taxon>Desulfuromonadia</taxon>
        <taxon>Geobacterales</taxon>
        <taxon>Geobacteraceae</taxon>
        <taxon>Geotalea</taxon>
    </lineage>
</organism>